<dbReference type="EMBL" id="BKCJ010021736">
    <property type="protein sequence ID" value="GEV37516.1"/>
    <property type="molecule type" value="Genomic_DNA"/>
</dbReference>
<feature type="compositionally biased region" description="Basic and acidic residues" evidence="1">
    <location>
        <begin position="45"/>
        <end position="57"/>
    </location>
</feature>
<sequence>MLKNGSGSIIKMNGKYLWIIDSGASHHMTDPIVPSVNENEYNDTGPHEEPPSQDRGNELVNEETTIHDNQTVRDDDTLSSLQSLNVKEQIQEKNLGRGHRKKETSVHLRDYVTNTVKKKCPSRTTPPAQSRSSCTPYPIAHYVNCDKFLSCHRSFLEAIEKEQELATYYEAIKDKRWRSAMDSELEALEQNKTLMIEKLPPNKKALGCKWVYKIKYNQIGLLKDSKPD</sequence>
<evidence type="ECO:0000256" key="1">
    <source>
        <dbReference type="SAM" id="MobiDB-lite"/>
    </source>
</evidence>
<accession>A0A699GRZ7</accession>
<evidence type="ECO:0008006" key="3">
    <source>
        <dbReference type="Google" id="ProtNLM"/>
    </source>
</evidence>
<dbReference type="AlphaFoldDB" id="A0A699GRZ7"/>
<evidence type="ECO:0000313" key="2">
    <source>
        <dbReference type="EMBL" id="GEV37516.1"/>
    </source>
</evidence>
<organism evidence="2">
    <name type="scientific">Tanacetum cinerariifolium</name>
    <name type="common">Dalmatian daisy</name>
    <name type="synonym">Chrysanthemum cinerariifolium</name>
    <dbReference type="NCBI Taxonomy" id="118510"/>
    <lineage>
        <taxon>Eukaryota</taxon>
        <taxon>Viridiplantae</taxon>
        <taxon>Streptophyta</taxon>
        <taxon>Embryophyta</taxon>
        <taxon>Tracheophyta</taxon>
        <taxon>Spermatophyta</taxon>
        <taxon>Magnoliopsida</taxon>
        <taxon>eudicotyledons</taxon>
        <taxon>Gunneridae</taxon>
        <taxon>Pentapetalae</taxon>
        <taxon>asterids</taxon>
        <taxon>campanulids</taxon>
        <taxon>Asterales</taxon>
        <taxon>Asteraceae</taxon>
        <taxon>Asteroideae</taxon>
        <taxon>Anthemideae</taxon>
        <taxon>Anthemidinae</taxon>
        <taxon>Tanacetum</taxon>
    </lineage>
</organism>
<feature type="region of interest" description="Disordered" evidence="1">
    <location>
        <begin position="30"/>
        <end position="57"/>
    </location>
</feature>
<protein>
    <recommendedName>
        <fullName evidence="3">Reverse transcriptase Ty1/copia-type domain-containing protein</fullName>
    </recommendedName>
</protein>
<reference evidence="2" key="1">
    <citation type="journal article" date="2019" name="Sci. Rep.">
        <title>Draft genome of Tanacetum cinerariifolium, the natural source of mosquito coil.</title>
        <authorList>
            <person name="Yamashiro T."/>
            <person name="Shiraishi A."/>
            <person name="Satake H."/>
            <person name="Nakayama K."/>
        </authorList>
    </citation>
    <scope>NUCLEOTIDE SEQUENCE</scope>
</reference>
<name>A0A699GRZ7_TANCI</name>
<proteinExistence type="predicted"/>
<gene>
    <name evidence="2" type="ORF">Tci_109493</name>
</gene>
<comment type="caution">
    <text evidence="2">The sequence shown here is derived from an EMBL/GenBank/DDBJ whole genome shotgun (WGS) entry which is preliminary data.</text>
</comment>